<evidence type="ECO:0000313" key="2">
    <source>
        <dbReference type="EMBL" id="AJB42508.1"/>
    </source>
</evidence>
<organism evidence="2 3">
    <name type="scientific">Thermofilum adornatum 1505</name>
    <dbReference type="NCBI Taxonomy" id="697581"/>
    <lineage>
        <taxon>Archaea</taxon>
        <taxon>Thermoproteota</taxon>
        <taxon>Thermoprotei</taxon>
        <taxon>Thermofilales</taxon>
        <taxon>Thermofilaceae</taxon>
        <taxon>Thermofilum</taxon>
    </lineage>
</organism>
<dbReference type="PANTHER" id="PTHR35337:SF1">
    <property type="entry name" value="SLR1478 PROTEIN"/>
    <property type="match status" value="1"/>
</dbReference>
<name>A0A3G1A8B1_9CREN</name>
<proteinExistence type="predicted"/>
<sequence length="189" mass="20503">MRYWKAFSIMALGFLLGLIAGLLIPPSLTQLILDYMRDVLRRSGLNISLSPLLLMMLIFTNNLRVSLLIIVSGILIAGPLIILFINGAVVSAAYLYASSKTSPITAFLAIFPHGVVEIPAIINIAAASTIFWLNLWRKIMNKADIDISGEVITLLKQLALTAALLFVAAIIEAFVTPVIANIPIYNGLP</sequence>
<dbReference type="GeneID" id="16573027"/>
<dbReference type="GeneID" id="25406868"/>
<evidence type="ECO:0000313" key="3">
    <source>
        <dbReference type="Proteomes" id="UP000266720"/>
    </source>
</evidence>
<feature type="transmembrane region" description="Helical" evidence="1">
    <location>
        <begin position="116"/>
        <end position="136"/>
    </location>
</feature>
<keyword evidence="1" id="KW-0472">Membrane</keyword>
<dbReference type="Pfam" id="PF01944">
    <property type="entry name" value="SpoIIM"/>
    <property type="match status" value="1"/>
</dbReference>
<dbReference type="EMBL" id="CP007493">
    <property type="protein sequence ID" value="AJB42508.1"/>
    <property type="molecule type" value="Genomic_DNA"/>
</dbReference>
<dbReference type="PANTHER" id="PTHR35337">
    <property type="entry name" value="SLR1478 PROTEIN"/>
    <property type="match status" value="1"/>
</dbReference>
<dbReference type="Proteomes" id="UP000266720">
    <property type="component" value="Chromosome"/>
</dbReference>
<accession>A0A3G1A8B1</accession>
<feature type="transmembrane region" description="Helical" evidence="1">
    <location>
        <begin position="157"/>
        <end position="180"/>
    </location>
</feature>
<dbReference type="InterPro" id="IPR002798">
    <property type="entry name" value="SpoIIM-like"/>
</dbReference>
<keyword evidence="1" id="KW-1133">Transmembrane helix</keyword>
<gene>
    <name evidence="2" type="ORF">TCARB_1464</name>
</gene>
<keyword evidence="1" id="KW-0812">Transmembrane</keyword>
<feature type="transmembrane region" description="Helical" evidence="1">
    <location>
        <begin position="39"/>
        <end position="60"/>
    </location>
</feature>
<evidence type="ECO:0000256" key="1">
    <source>
        <dbReference type="SAM" id="Phobius"/>
    </source>
</evidence>
<dbReference type="KEGG" id="tcb:TCARB_1464"/>
<feature type="transmembrane region" description="Helical" evidence="1">
    <location>
        <begin position="67"/>
        <end position="96"/>
    </location>
</feature>
<dbReference type="RefSeq" id="WP_020962074.1">
    <property type="nucleotide sequence ID" value="NZ_CP007493.1"/>
</dbReference>
<dbReference type="AlphaFoldDB" id="A0A3G1A8B1"/>
<dbReference type="STRING" id="697581.TCARB_1464"/>
<protein>
    <submittedName>
        <fullName evidence="2">Integral membrane protein</fullName>
    </submittedName>
</protein>
<reference evidence="3" key="1">
    <citation type="book" date="2010" name="EXTREMOPHILES" publisher="0:0-0">
        <title>Complete genome sequences of ten hyperthermophilic archaea reveal their metabolic capabilities and possible ecological roles.</title>
        <editorList>
            <person name="?"/>
        </editorList>
        <authorList>
            <person name="Ravin N.V."/>
            <person name="Mardanov A.V."/>
            <person name="Bonch-Osmolovskaya E.A."/>
            <person name="Skryabin K.G."/>
        </authorList>
    </citation>
    <scope>NUCLEOTIDE SEQUENCE [LARGE SCALE GENOMIC DNA]</scope>
    <source>
        <strain evidence="3">1505</strain>
    </source>
</reference>